<sequence length="560" mass="62434">MVQLMSSGKKSAVKLELHDSLEDQLGPLKKRSKLKEDCDSETTSFQFPPSMYNPLEEPSPLGLRLKKTPSFLDLIEMKLSQENASKLAKLSKKRGNAVSGSADKLKASNFPGSLLKIGSWEYKSRYEGDLVAKCYFAKHKLVWEVLDGGLKNKIEIQWSDIVAIKATYPDDEPGTLDVVRTSSECFWLFESAFDNTTKHALIHFDVIRDIYVHIMWSITFLHGEFDVLKLARQPLFFRETNPQPRKHTLWQATSDFSGGQASIHRHHFLMCPQGMLGKHFEKLMQCDPRLNFLSQEPEILLESPYFESKVTIYDEPDVSSHSKREEGPVSFDLQHAASPSGVQSSSSNFEQDFFKPSTSSVTDTCGIGEISSSRAKEPNMLSHWDQIKIPGFHPSMSMSDLMNHIGNCISERRTSGTSMITDDDLQAKEILDEITQYLLSDAQFTAASDEKSLMSRVNSLCCLLQDSTVAQNTQAQSNEGINIHGDGNIRETNSSSVSACENKVGKGFCGPNGDPSDISGCKPAPGMSRKDSIAELLHNLPRIASLPQFLFNISASNEER</sequence>
<reference evidence="2" key="1">
    <citation type="journal article" date="2023" name="Hortic. Res.">
        <title>A chromosome-level phased genome enabling allele-level studies in sweet orange: a case study on citrus Huanglongbing tolerance.</title>
        <authorList>
            <person name="Wu B."/>
            <person name="Yu Q."/>
            <person name="Deng Z."/>
            <person name="Duan Y."/>
            <person name="Luo F."/>
            <person name="Gmitter F. Jr."/>
        </authorList>
    </citation>
    <scope>NUCLEOTIDE SEQUENCE [LARGE SCALE GENOMIC DNA]</scope>
    <source>
        <strain evidence="2">cv. Valencia</strain>
    </source>
</reference>
<dbReference type="EMBL" id="CM039176">
    <property type="protein sequence ID" value="KAH9715919.1"/>
    <property type="molecule type" value="Genomic_DNA"/>
</dbReference>
<accession>A0ACB8JDX5</accession>
<evidence type="ECO:0000313" key="2">
    <source>
        <dbReference type="Proteomes" id="UP000829398"/>
    </source>
</evidence>
<comment type="caution">
    <text evidence="1">The sequence shown here is derived from an EMBL/GenBank/DDBJ whole genome shotgun (WGS) entry which is preliminary data.</text>
</comment>
<keyword evidence="2" id="KW-1185">Reference proteome</keyword>
<gene>
    <name evidence="1" type="ORF">KPL71_021256</name>
</gene>
<organism evidence="1 2">
    <name type="scientific">Citrus sinensis</name>
    <name type="common">Sweet orange</name>
    <name type="synonym">Citrus aurantium var. sinensis</name>
    <dbReference type="NCBI Taxonomy" id="2711"/>
    <lineage>
        <taxon>Eukaryota</taxon>
        <taxon>Viridiplantae</taxon>
        <taxon>Streptophyta</taxon>
        <taxon>Embryophyta</taxon>
        <taxon>Tracheophyta</taxon>
        <taxon>Spermatophyta</taxon>
        <taxon>Magnoliopsida</taxon>
        <taxon>eudicotyledons</taxon>
        <taxon>Gunneridae</taxon>
        <taxon>Pentapetalae</taxon>
        <taxon>rosids</taxon>
        <taxon>malvids</taxon>
        <taxon>Sapindales</taxon>
        <taxon>Rutaceae</taxon>
        <taxon>Aurantioideae</taxon>
        <taxon>Citrus</taxon>
    </lineage>
</organism>
<dbReference type="Proteomes" id="UP000829398">
    <property type="component" value="Chromosome 7"/>
</dbReference>
<name>A0ACB8JDX5_CITSI</name>
<protein>
    <submittedName>
        <fullName evidence="1">Uncharacterized protein</fullName>
    </submittedName>
</protein>
<proteinExistence type="predicted"/>
<evidence type="ECO:0000313" key="1">
    <source>
        <dbReference type="EMBL" id="KAH9715919.1"/>
    </source>
</evidence>